<evidence type="ECO:0000256" key="5">
    <source>
        <dbReference type="ARBA" id="ARBA00022970"/>
    </source>
</evidence>
<comment type="subcellular location">
    <subcellularLocation>
        <location evidence="1 8">Cell membrane</location>
        <topology evidence="1 8">Multi-pass membrane protein</topology>
    </subcellularLocation>
</comment>
<feature type="domain" description="ABC transmembrane type-1" evidence="9">
    <location>
        <begin position="21"/>
        <end position="213"/>
    </location>
</feature>
<feature type="transmembrane region" description="Helical" evidence="8">
    <location>
        <begin position="55"/>
        <end position="79"/>
    </location>
</feature>
<evidence type="ECO:0000256" key="2">
    <source>
        <dbReference type="ARBA" id="ARBA00022448"/>
    </source>
</evidence>
<gene>
    <name evidence="10" type="primary">occM</name>
    <name evidence="10" type="ORF">BN1051_03149</name>
</gene>
<dbReference type="Gene3D" id="1.10.3720.10">
    <property type="entry name" value="MetI-like"/>
    <property type="match status" value="1"/>
</dbReference>
<keyword evidence="6 8" id="KW-1133">Transmembrane helix</keyword>
<evidence type="ECO:0000256" key="7">
    <source>
        <dbReference type="ARBA" id="ARBA00023136"/>
    </source>
</evidence>
<evidence type="ECO:0000256" key="1">
    <source>
        <dbReference type="ARBA" id="ARBA00004651"/>
    </source>
</evidence>
<evidence type="ECO:0000256" key="3">
    <source>
        <dbReference type="ARBA" id="ARBA00022475"/>
    </source>
</evidence>
<evidence type="ECO:0000256" key="6">
    <source>
        <dbReference type="ARBA" id="ARBA00022989"/>
    </source>
</evidence>
<keyword evidence="3" id="KW-1003">Cell membrane</keyword>
<dbReference type="SUPFAM" id="SSF161098">
    <property type="entry name" value="MetI-like"/>
    <property type="match status" value="1"/>
</dbReference>
<dbReference type="NCBIfam" id="TIGR01726">
    <property type="entry name" value="HEQRo_perm_3TM"/>
    <property type="match status" value="1"/>
</dbReference>
<dbReference type="InterPro" id="IPR010065">
    <property type="entry name" value="AA_ABC_transptr_permease_3TM"/>
</dbReference>
<name>A0A078MY96_9MICC</name>
<dbReference type="PROSITE" id="PS50928">
    <property type="entry name" value="ABC_TM1"/>
    <property type="match status" value="1"/>
</dbReference>
<evidence type="ECO:0000256" key="4">
    <source>
        <dbReference type="ARBA" id="ARBA00022692"/>
    </source>
</evidence>
<dbReference type="PANTHER" id="PTHR30614:SF0">
    <property type="entry name" value="L-CYSTINE TRANSPORT SYSTEM PERMEASE PROTEIN TCYL"/>
    <property type="match status" value="1"/>
</dbReference>
<keyword evidence="5" id="KW-0029">Amino-acid transport</keyword>
<feature type="transmembrane region" description="Helical" evidence="8">
    <location>
        <begin position="195"/>
        <end position="217"/>
    </location>
</feature>
<evidence type="ECO:0000313" key="10">
    <source>
        <dbReference type="EMBL" id="CEA09776.1"/>
    </source>
</evidence>
<dbReference type="Pfam" id="PF00528">
    <property type="entry name" value="BPD_transp_1"/>
    <property type="match status" value="1"/>
</dbReference>
<dbReference type="PATRIC" id="fig|1461584.3.peg.3123"/>
<proteinExistence type="inferred from homology"/>
<dbReference type="CDD" id="cd06261">
    <property type="entry name" value="TM_PBP2"/>
    <property type="match status" value="1"/>
</dbReference>
<evidence type="ECO:0000259" key="9">
    <source>
        <dbReference type="PROSITE" id="PS50928"/>
    </source>
</evidence>
<dbReference type="GO" id="GO:0043190">
    <property type="term" value="C:ATP-binding cassette (ABC) transporter complex"/>
    <property type="evidence" value="ECO:0007669"/>
    <property type="project" value="InterPro"/>
</dbReference>
<reference evidence="10" key="1">
    <citation type="submission" date="2014-07" db="EMBL/GenBank/DDBJ databases">
        <authorList>
            <person name="Urmite Genomes Urmite Genomes"/>
        </authorList>
    </citation>
    <scope>NUCLEOTIDE SEQUENCE</scope>
    <source>
        <strain evidence="10">11W110_air</strain>
    </source>
</reference>
<feature type="transmembrane region" description="Helical" evidence="8">
    <location>
        <begin position="20"/>
        <end position="43"/>
    </location>
</feature>
<dbReference type="InterPro" id="IPR035906">
    <property type="entry name" value="MetI-like_sf"/>
</dbReference>
<dbReference type="GO" id="GO:0022857">
    <property type="term" value="F:transmembrane transporter activity"/>
    <property type="evidence" value="ECO:0007669"/>
    <property type="project" value="InterPro"/>
</dbReference>
<organism evidence="10">
    <name type="scientific">Arthrobacter saudimassiliensis</name>
    <dbReference type="NCBI Taxonomy" id="1461584"/>
    <lineage>
        <taxon>Bacteria</taxon>
        <taxon>Bacillati</taxon>
        <taxon>Actinomycetota</taxon>
        <taxon>Actinomycetes</taxon>
        <taxon>Micrococcales</taxon>
        <taxon>Micrococcaceae</taxon>
        <taxon>Arthrobacter</taxon>
    </lineage>
</organism>
<comment type="similarity">
    <text evidence="8">Belongs to the binding-protein-dependent transport system permease family.</text>
</comment>
<feature type="transmembrane region" description="Helical" evidence="8">
    <location>
        <begin position="91"/>
        <end position="109"/>
    </location>
</feature>
<dbReference type="InterPro" id="IPR043429">
    <property type="entry name" value="ArtM/GltK/GlnP/TcyL/YhdX-like"/>
</dbReference>
<dbReference type="PANTHER" id="PTHR30614">
    <property type="entry name" value="MEMBRANE COMPONENT OF AMINO ACID ABC TRANSPORTER"/>
    <property type="match status" value="1"/>
</dbReference>
<dbReference type="AlphaFoldDB" id="A0A078MY96"/>
<keyword evidence="7 8" id="KW-0472">Membrane</keyword>
<accession>A0A078MY96</accession>
<keyword evidence="4 8" id="KW-0812">Transmembrane</keyword>
<evidence type="ECO:0000256" key="8">
    <source>
        <dbReference type="RuleBase" id="RU363032"/>
    </source>
</evidence>
<protein>
    <submittedName>
        <fullName evidence="10">Octopine transport system permease protein OccM</fullName>
    </submittedName>
</protein>
<sequence length="241" mass="26655">MQFDVSLFLEALTSQAYLSGAALAIGLAFLAQFLGSVLGLGVAMLRRSSFRPLSLFALGYAWVFRALPVLLLLILAWNALPQMVPALRESWYTPFLAALLALTVHETALMSEVFRSGLSSVNEGQRLAGRALGFAPVGTYRWIIMPQVIRTILPPLGNRIILQVQITSLTSVIAMEELMTAAQDEVTRTFRYAEFYTAAAVYYLVIVSLLMLAQHYVERRYKWTSSRSAAQPKKTKASVSA</sequence>
<dbReference type="EMBL" id="LN483072">
    <property type="protein sequence ID" value="CEA09776.1"/>
    <property type="molecule type" value="Genomic_DNA"/>
</dbReference>
<keyword evidence="2 8" id="KW-0813">Transport</keyword>
<dbReference type="GO" id="GO:0006865">
    <property type="term" value="P:amino acid transport"/>
    <property type="evidence" value="ECO:0007669"/>
    <property type="project" value="UniProtKB-KW"/>
</dbReference>
<dbReference type="InterPro" id="IPR000515">
    <property type="entry name" value="MetI-like"/>
</dbReference>